<reference evidence="1" key="1">
    <citation type="submission" date="2021-10" db="EMBL/GenBank/DDBJ databases">
        <title>De novo Genome Assembly of Clathrus columnatus (Basidiomycota, Fungi) Using Illumina and Nanopore Sequence Data.</title>
        <authorList>
            <person name="Ogiso-Tanaka E."/>
            <person name="Itagaki H."/>
            <person name="Hosoya T."/>
            <person name="Hosaka K."/>
        </authorList>
    </citation>
    <scope>NUCLEOTIDE SEQUENCE</scope>
    <source>
        <strain evidence="1">MO-923</strain>
    </source>
</reference>
<organism evidence="1 2">
    <name type="scientific">Clathrus columnatus</name>
    <dbReference type="NCBI Taxonomy" id="1419009"/>
    <lineage>
        <taxon>Eukaryota</taxon>
        <taxon>Fungi</taxon>
        <taxon>Dikarya</taxon>
        <taxon>Basidiomycota</taxon>
        <taxon>Agaricomycotina</taxon>
        <taxon>Agaricomycetes</taxon>
        <taxon>Phallomycetidae</taxon>
        <taxon>Phallales</taxon>
        <taxon>Clathraceae</taxon>
        <taxon>Clathrus</taxon>
    </lineage>
</organism>
<comment type="caution">
    <text evidence="1">The sequence shown here is derived from an EMBL/GenBank/DDBJ whole genome shotgun (WGS) entry which is preliminary data.</text>
</comment>
<dbReference type="InterPro" id="IPR016182">
    <property type="entry name" value="Cu_amine_oxidase_N-reg"/>
</dbReference>
<dbReference type="GO" id="GO:0008131">
    <property type="term" value="F:primary methylamine oxidase activity"/>
    <property type="evidence" value="ECO:0007669"/>
    <property type="project" value="InterPro"/>
</dbReference>
<sequence length="129" mass="14895">MRVLAAENYVRNDSRVQELAAEHDMLHEDDNLYAHLLDFILASDINILEAIHIDFPPHRLAKDEEDVSIVASAEDALRASGRERMHYPNQSFEYFPEYREKQPGSEPSIGGPFGLLQIIQSRRYQLQNE</sequence>
<protein>
    <submittedName>
        <fullName evidence="1">Uncharacterized protein</fullName>
    </submittedName>
</protein>
<gene>
    <name evidence="1" type="ORF">Clacol_004509</name>
</gene>
<dbReference type="GO" id="GO:0009308">
    <property type="term" value="P:amine metabolic process"/>
    <property type="evidence" value="ECO:0007669"/>
    <property type="project" value="InterPro"/>
</dbReference>
<dbReference type="SUPFAM" id="SSF54416">
    <property type="entry name" value="Amine oxidase N-terminal region"/>
    <property type="match status" value="1"/>
</dbReference>
<dbReference type="EMBL" id="BPWL01000005">
    <property type="protein sequence ID" value="GJJ10283.1"/>
    <property type="molecule type" value="Genomic_DNA"/>
</dbReference>
<name>A0AAV5AAS6_9AGAM</name>
<dbReference type="GO" id="GO:0005507">
    <property type="term" value="F:copper ion binding"/>
    <property type="evidence" value="ECO:0007669"/>
    <property type="project" value="InterPro"/>
</dbReference>
<dbReference type="GO" id="GO:0048038">
    <property type="term" value="F:quinone binding"/>
    <property type="evidence" value="ECO:0007669"/>
    <property type="project" value="InterPro"/>
</dbReference>
<keyword evidence="2" id="KW-1185">Reference proteome</keyword>
<dbReference type="Proteomes" id="UP001050691">
    <property type="component" value="Unassembled WGS sequence"/>
</dbReference>
<proteinExistence type="predicted"/>
<dbReference type="AlphaFoldDB" id="A0AAV5AAS6"/>
<accession>A0AAV5AAS6</accession>
<evidence type="ECO:0000313" key="1">
    <source>
        <dbReference type="EMBL" id="GJJ10283.1"/>
    </source>
</evidence>
<evidence type="ECO:0000313" key="2">
    <source>
        <dbReference type="Proteomes" id="UP001050691"/>
    </source>
</evidence>